<dbReference type="GO" id="GO:0006260">
    <property type="term" value="P:DNA replication"/>
    <property type="evidence" value="ECO:0007669"/>
    <property type="project" value="InterPro"/>
</dbReference>
<dbReference type="Gene3D" id="3.40.1360.10">
    <property type="match status" value="1"/>
</dbReference>
<gene>
    <name evidence="1" type="ORF">GM418_27480</name>
</gene>
<dbReference type="Proteomes" id="UP000428260">
    <property type="component" value="Chromosome"/>
</dbReference>
<dbReference type="RefSeq" id="WP_158870977.1">
    <property type="nucleotide sequence ID" value="NZ_CP046401.1"/>
</dbReference>
<dbReference type="GO" id="GO:0003677">
    <property type="term" value="F:DNA binding"/>
    <property type="evidence" value="ECO:0007669"/>
    <property type="project" value="InterPro"/>
</dbReference>
<dbReference type="InterPro" id="IPR036977">
    <property type="entry name" value="DNA_primase_Znf_CHC2"/>
</dbReference>
<dbReference type="EMBL" id="CP046401">
    <property type="protein sequence ID" value="QGY47271.1"/>
    <property type="molecule type" value="Genomic_DNA"/>
</dbReference>
<protein>
    <submittedName>
        <fullName evidence="1">DNA primase</fullName>
    </submittedName>
</protein>
<name>A0A6I6JXJ0_9BACT</name>
<organism evidence="1 2">
    <name type="scientific">Maribellus comscasis</name>
    <dbReference type="NCBI Taxonomy" id="2681766"/>
    <lineage>
        <taxon>Bacteria</taxon>
        <taxon>Pseudomonadati</taxon>
        <taxon>Bacteroidota</taxon>
        <taxon>Bacteroidia</taxon>
        <taxon>Marinilabiliales</taxon>
        <taxon>Prolixibacteraceae</taxon>
        <taxon>Maribellus</taxon>
    </lineage>
</organism>
<proteinExistence type="predicted"/>
<dbReference type="Gene3D" id="3.90.580.10">
    <property type="entry name" value="Zinc finger, CHC2-type domain"/>
    <property type="match status" value="1"/>
</dbReference>
<dbReference type="KEGG" id="mcos:GM418_27480"/>
<reference evidence="1 2" key="1">
    <citation type="submission" date="2019-11" db="EMBL/GenBank/DDBJ databases">
        <authorList>
            <person name="Zheng R.K."/>
            <person name="Sun C.M."/>
        </authorList>
    </citation>
    <scope>NUCLEOTIDE SEQUENCE [LARGE SCALE GENOMIC DNA]</scope>
    <source>
        <strain evidence="1 2">WC007</strain>
    </source>
</reference>
<evidence type="ECO:0000313" key="2">
    <source>
        <dbReference type="Proteomes" id="UP000428260"/>
    </source>
</evidence>
<evidence type="ECO:0000313" key="1">
    <source>
        <dbReference type="EMBL" id="QGY47271.1"/>
    </source>
</evidence>
<dbReference type="SUPFAM" id="SSF57783">
    <property type="entry name" value="Zinc beta-ribbon"/>
    <property type="match status" value="1"/>
</dbReference>
<dbReference type="AlphaFoldDB" id="A0A6I6JXJ0"/>
<accession>A0A6I6JXJ0</accession>
<sequence length="294" mass="33904">MKKEKLQCDTAREITIVDFLKENAVLPQRENHKEAWFLSPLREEKEASFKVSKLLNRWYDHGLGRGGNIIDLVIAMNNQCSIRESLSILNKIVPSFSFQKQEILAVPEKQGEIKIQSARNLQHPALITYLRSRRINPSVATQYAKEVHYSFRSRTYFAIGLENISGGWELRNPYFKNAASPKDFSYFNTGKEMLSITEGMFDFFSLLMLYPRLPHKSDFLILNSVSFINRIQKVALPYSKIGLYLDNDPAGRKAAKRLLANLSNSVDMSALYEEKKDLNQLLTAPIQRQRRPVR</sequence>
<dbReference type="Pfam" id="PF13155">
    <property type="entry name" value="Toprim_2"/>
    <property type="match status" value="1"/>
</dbReference>
<dbReference type="GO" id="GO:0008270">
    <property type="term" value="F:zinc ion binding"/>
    <property type="evidence" value="ECO:0007669"/>
    <property type="project" value="InterPro"/>
</dbReference>
<keyword evidence="2" id="KW-1185">Reference proteome</keyword>